<keyword evidence="2" id="KW-0547">Nucleotide-binding</keyword>
<dbReference type="InterPro" id="IPR052040">
    <property type="entry name" value="GTPase/Isobutyryl-CoA_mutase"/>
</dbReference>
<dbReference type="InterPro" id="IPR003593">
    <property type="entry name" value="AAA+_ATPase"/>
</dbReference>
<organism evidence="7 8">
    <name type="scientific">Geomonas terrae</name>
    <dbReference type="NCBI Taxonomy" id="2562681"/>
    <lineage>
        <taxon>Bacteria</taxon>
        <taxon>Pseudomonadati</taxon>
        <taxon>Thermodesulfobacteriota</taxon>
        <taxon>Desulfuromonadia</taxon>
        <taxon>Geobacterales</taxon>
        <taxon>Geobacteraceae</taxon>
        <taxon>Geomonas</taxon>
    </lineage>
</organism>
<dbReference type="PANTHER" id="PTHR43087">
    <property type="entry name" value="LYSINE/ARGININE/ORNITHINE TRANSPORT SYSTEM KINASE"/>
    <property type="match status" value="1"/>
</dbReference>
<keyword evidence="5" id="KW-0143">Chaperone</keyword>
<dbReference type="InterPro" id="IPR027417">
    <property type="entry name" value="P-loop_NTPase"/>
</dbReference>
<gene>
    <name evidence="7" type="primary">meaB</name>
    <name evidence="7" type="ORF">E4633_15580</name>
</gene>
<feature type="domain" description="AAA+ ATPase" evidence="6">
    <location>
        <begin position="42"/>
        <end position="186"/>
    </location>
</feature>
<reference evidence="7 8" key="1">
    <citation type="submission" date="2019-04" db="EMBL/GenBank/DDBJ databases">
        <title>Geobacter oryzae sp. nov., ferric-reducing bacteria isolated from paddy soil.</title>
        <authorList>
            <person name="Xu Z."/>
            <person name="Masuda Y."/>
            <person name="Itoh H."/>
            <person name="Senoo K."/>
        </authorList>
    </citation>
    <scope>NUCLEOTIDE SEQUENCE [LARGE SCALE GENOMIC DNA]</scope>
    <source>
        <strain evidence="7 8">Red111</strain>
    </source>
</reference>
<dbReference type="RefSeq" id="WP_135871557.1">
    <property type="nucleotide sequence ID" value="NZ_SRSC01000003.1"/>
</dbReference>
<evidence type="ECO:0000313" key="8">
    <source>
        <dbReference type="Proteomes" id="UP000306416"/>
    </source>
</evidence>
<dbReference type="Proteomes" id="UP000306416">
    <property type="component" value="Unassembled WGS sequence"/>
</dbReference>
<accession>A0A4S1CE73</accession>
<keyword evidence="4" id="KW-0342">GTP-binding</keyword>
<dbReference type="PANTHER" id="PTHR43087:SF1">
    <property type="entry name" value="LAO_AO TRANSPORT SYSTEM ATPASE"/>
    <property type="match status" value="1"/>
</dbReference>
<comment type="similarity">
    <text evidence="1">Belongs to the SIMIBI class G3E GTPase family. ArgK/MeaB subfamily.</text>
</comment>
<evidence type="ECO:0000256" key="4">
    <source>
        <dbReference type="ARBA" id="ARBA00023134"/>
    </source>
</evidence>
<name>A0A4S1CE73_9BACT</name>
<evidence type="ECO:0000313" key="7">
    <source>
        <dbReference type="EMBL" id="TGU71721.1"/>
    </source>
</evidence>
<evidence type="ECO:0000259" key="6">
    <source>
        <dbReference type="SMART" id="SM00382"/>
    </source>
</evidence>
<dbReference type="CDD" id="cd03114">
    <property type="entry name" value="MMAA-like"/>
    <property type="match status" value="1"/>
</dbReference>
<dbReference type="Pfam" id="PF03308">
    <property type="entry name" value="MeaB"/>
    <property type="match status" value="1"/>
</dbReference>
<dbReference type="SMART" id="SM00382">
    <property type="entry name" value="AAA"/>
    <property type="match status" value="1"/>
</dbReference>
<evidence type="ECO:0000256" key="5">
    <source>
        <dbReference type="ARBA" id="ARBA00023186"/>
    </source>
</evidence>
<keyword evidence="8" id="KW-1185">Reference proteome</keyword>
<evidence type="ECO:0000256" key="2">
    <source>
        <dbReference type="ARBA" id="ARBA00022741"/>
    </source>
</evidence>
<comment type="caution">
    <text evidence="7">The sequence shown here is derived from an EMBL/GenBank/DDBJ whole genome shotgun (WGS) entry which is preliminary data.</text>
</comment>
<sequence length="314" mass="33948">MSLAERVLDGDIRAAARLMRDIDDRFKSAVEELKTLYPHTGNAYIIGITGPPGAGKSTLVDQIVAAYRKRDLLVGVVAIDPTSPFSGGAILGDRIRMNRHADDAGVFIRSLATRGALGGLSRSTMDVANVMDAMGMDVIVIETVGVGQDEVDIVSTAHTTVVVMVPGLGDDIQAIKAGILEIGDVFVVNKADRDGAERTARELTTMLEMKHPDDDGWFPRVMKTEGSRGVGIEELVEEFDAHRTYLKESGALQRLIEERNAKVFADTLRDELFDSVMSAISADGTYQEILTGLRDRSTDPYSAVQKVMAGSAFT</sequence>
<keyword evidence="3" id="KW-0378">Hydrolase</keyword>
<proteinExistence type="inferred from homology"/>
<evidence type="ECO:0000256" key="1">
    <source>
        <dbReference type="ARBA" id="ARBA00009625"/>
    </source>
</evidence>
<protein>
    <submittedName>
        <fullName evidence="7">Methylmalonyl Co-A mutase-associated GTPase MeaB</fullName>
    </submittedName>
</protein>
<dbReference type="InterPro" id="IPR005129">
    <property type="entry name" value="GTPase_ArgK"/>
</dbReference>
<evidence type="ECO:0000256" key="3">
    <source>
        <dbReference type="ARBA" id="ARBA00022801"/>
    </source>
</evidence>
<dbReference type="EMBL" id="SRSC01000003">
    <property type="protein sequence ID" value="TGU71721.1"/>
    <property type="molecule type" value="Genomic_DNA"/>
</dbReference>
<dbReference type="SUPFAM" id="SSF52540">
    <property type="entry name" value="P-loop containing nucleoside triphosphate hydrolases"/>
    <property type="match status" value="1"/>
</dbReference>
<dbReference type="GO" id="GO:0003924">
    <property type="term" value="F:GTPase activity"/>
    <property type="evidence" value="ECO:0007669"/>
    <property type="project" value="InterPro"/>
</dbReference>
<dbReference type="Gene3D" id="3.40.50.300">
    <property type="entry name" value="P-loop containing nucleotide triphosphate hydrolases"/>
    <property type="match status" value="1"/>
</dbReference>
<dbReference type="GO" id="GO:0005525">
    <property type="term" value="F:GTP binding"/>
    <property type="evidence" value="ECO:0007669"/>
    <property type="project" value="UniProtKB-KW"/>
</dbReference>
<dbReference type="AlphaFoldDB" id="A0A4S1CE73"/>
<dbReference type="NCBIfam" id="TIGR00750">
    <property type="entry name" value="lao"/>
    <property type="match status" value="1"/>
</dbReference>